<name>A0ABQ5D5P0_9ASTR</name>
<dbReference type="PANTHER" id="PTHR35746:SF1">
    <property type="entry name" value="PENTATRICOPEPTIDE REPEAT (PPR) SUPERFAMILY PROTEIN"/>
    <property type="match status" value="1"/>
</dbReference>
<proteinExistence type="predicted"/>
<feature type="region of interest" description="Disordered" evidence="1">
    <location>
        <begin position="1"/>
        <end position="23"/>
    </location>
</feature>
<organism evidence="3 4">
    <name type="scientific">Tanacetum coccineum</name>
    <dbReference type="NCBI Taxonomy" id="301880"/>
    <lineage>
        <taxon>Eukaryota</taxon>
        <taxon>Viridiplantae</taxon>
        <taxon>Streptophyta</taxon>
        <taxon>Embryophyta</taxon>
        <taxon>Tracheophyta</taxon>
        <taxon>Spermatophyta</taxon>
        <taxon>Magnoliopsida</taxon>
        <taxon>eudicotyledons</taxon>
        <taxon>Gunneridae</taxon>
        <taxon>Pentapetalae</taxon>
        <taxon>asterids</taxon>
        <taxon>campanulids</taxon>
        <taxon>Asterales</taxon>
        <taxon>Asteraceae</taxon>
        <taxon>Asteroideae</taxon>
        <taxon>Anthemideae</taxon>
        <taxon>Anthemidinae</taxon>
        <taxon>Tanacetum</taxon>
    </lineage>
</organism>
<dbReference type="EMBL" id="BQNB010014939">
    <property type="protein sequence ID" value="GJT34162.1"/>
    <property type="molecule type" value="Genomic_DNA"/>
</dbReference>
<dbReference type="PROSITE" id="PS00028">
    <property type="entry name" value="ZINC_FINGER_C2H2_1"/>
    <property type="match status" value="1"/>
</dbReference>
<reference evidence="3" key="2">
    <citation type="submission" date="2022-01" db="EMBL/GenBank/DDBJ databases">
        <authorList>
            <person name="Yamashiro T."/>
            <person name="Shiraishi A."/>
            <person name="Satake H."/>
            <person name="Nakayama K."/>
        </authorList>
    </citation>
    <scope>NUCLEOTIDE SEQUENCE</scope>
</reference>
<evidence type="ECO:0000259" key="2">
    <source>
        <dbReference type="PROSITE" id="PS00028"/>
    </source>
</evidence>
<feature type="region of interest" description="Disordered" evidence="1">
    <location>
        <begin position="189"/>
        <end position="224"/>
    </location>
</feature>
<gene>
    <name evidence="3" type="ORF">Tco_0924581</name>
</gene>
<comment type="caution">
    <text evidence="3">The sequence shown here is derived from an EMBL/GenBank/DDBJ whole genome shotgun (WGS) entry which is preliminary data.</text>
</comment>
<sequence length="699" mass="77118">MFPWRSEGEESEYPFFEGDGSSSDEWRDYDMACDDYEGPPVFDDDQYEEDKIKDVVVVANDICSSMIQTTLNVDFEKDINTKSHELVSFEKSIIIKVSQCAVGIFARRNYWLTEIFGHSLAGIYVEPAALPESSMDYKMGHEGHGVHLCRRCGWPYPNPHPSAKHRRSHKKHCGTIEGYTVLAGAEAVSDEDHHVDTDKEKSPSPKIEKKMSIGGSDGGDGLRASISRSEDEFFSDAVTEFSDSGPSQGGSVKKTLDKDLFYSFNDAQNAGTNEVLNAPIEVSKVDASLEVTEKLVTDVEKIGETEITTLPALSESKLELTETDEKCADGLVKDGAVDPTPEPIHVSQSQEAETIEAVKAAEENVEGSQTSEIINQEAKDSEVTKTTPDLIVGQDDDNIKQEVCEKIESEAVKESEVNNANIELDHEVAPEVVKESEIEPTVEGVVDEIKIESGRELVPEEVSETDKKVPVSIEKEDLGEHIQEVVNKLDTVLTEKSDVDAPESVKCSEEQIQEVVKELGTVLNEKENPDAAEFVKFLKDQVHDAVKEPETVVTEKENLEEPKLEKQSNECSQEVLVDPDSIWTEKTDLDAPIVEKSLKESTPEETVLKSDSVLTEKEDLDGPQLEKCAKEHTHEVIEKKADNESNVVGLVADVTVEKITPNASGVAPEQMSVDSSNSLDGNWGSGTFFVSFIVKLYVL</sequence>
<keyword evidence="4" id="KW-1185">Reference proteome</keyword>
<feature type="compositionally biased region" description="Basic and acidic residues" evidence="1">
    <location>
        <begin position="190"/>
        <end position="211"/>
    </location>
</feature>
<dbReference type="PANTHER" id="PTHR35746">
    <property type="entry name" value="PENTATRICOPEPTIDE REPEAT (PPR) SUPERFAMILY PROTEIN"/>
    <property type="match status" value="1"/>
</dbReference>
<dbReference type="InterPro" id="IPR013087">
    <property type="entry name" value="Znf_C2H2_type"/>
</dbReference>
<evidence type="ECO:0000256" key="1">
    <source>
        <dbReference type="SAM" id="MobiDB-lite"/>
    </source>
</evidence>
<evidence type="ECO:0000313" key="4">
    <source>
        <dbReference type="Proteomes" id="UP001151760"/>
    </source>
</evidence>
<evidence type="ECO:0000313" key="3">
    <source>
        <dbReference type="EMBL" id="GJT34162.1"/>
    </source>
</evidence>
<feature type="domain" description="C2H2-type" evidence="2">
    <location>
        <begin position="149"/>
        <end position="169"/>
    </location>
</feature>
<dbReference type="Proteomes" id="UP001151760">
    <property type="component" value="Unassembled WGS sequence"/>
</dbReference>
<reference evidence="3" key="1">
    <citation type="journal article" date="2022" name="Int. J. Mol. Sci.">
        <title>Draft Genome of Tanacetum Coccineum: Genomic Comparison of Closely Related Tanacetum-Family Plants.</title>
        <authorList>
            <person name="Yamashiro T."/>
            <person name="Shiraishi A."/>
            <person name="Nakayama K."/>
            <person name="Satake H."/>
        </authorList>
    </citation>
    <scope>NUCLEOTIDE SEQUENCE</scope>
</reference>
<accession>A0ABQ5D5P0</accession>
<protein>
    <submittedName>
        <fullName evidence="3">Zinc finger, C2H2</fullName>
    </submittedName>
</protein>